<accession>A0ABS7GKD8</accession>
<protein>
    <submittedName>
        <fullName evidence="1">Uncharacterized protein</fullName>
    </submittedName>
</protein>
<dbReference type="RefSeq" id="WP_220253073.1">
    <property type="nucleotide sequence ID" value="NZ_JAICCF010000005.1"/>
</dbReference>
<sequence length="240" mass="26196">MEQTLTLMPAVHDAGSFVNAEQAQFLIADWQQTYPQGIFSILYGRHLFDQLLAAPDCVGIRIFNGINTGNKQAFVFVAVNAAGTSILSYELLTDSGPVQVNNTIWDVGVPCPPFCDEPPVGQAYLWRRPIDPSLNMKEIGRSISYEKATIMVGAWQQQFPGMPAAFFFTRDVITAMLSVPGCAGVAIYNGIDKEQEQTLILTPADTTGRCIFNYTTITAEGTCLSDVQLLTGGMKQQVSL</sequence>
<gene>
    <name evidence="1" type="ORF">K1Y79_25660</name>
</gene>
<evidence type="ECO:0000313" key="1">
    <source>
        <dbReference type="EMBL" id="MBW8687751.1"/>
    </source>
</evidence>
<evidence type="ECO:0000313" key="2">
    <source>
        <dbReference type="Proteomes" id="UP000812961"/>
    </source>
</evidence>
<keyword evidence="2" id="KW-1185">Reference proteome</keyword>
<organism evidence="1 2">
    <name type="scientific">Chitinophaga rhizophila</name>
    <dbReference type="NCBI Taxonomy" id="2866212"/>
    <lineage>
        <taxon>Bacteria</taxon>
        <taxon>Pseudomonadati</taxon>
        <taxon>Bacteroidota</taxon>
        <taxon>Chitinophagia</taxon>
        <taxon>Chitinophagales</taxon>
        <taxon>Chitinophagaceae</taxon>
        <taxon>Chitinophaga</taxon>
    </lineage>
</organism>
<name>A0ABS7GKD8_9BACT</name>
<proteinExistence type="predicted"/>
<reference evidence="1 2" key="1">
    <citation type="submission" date="2021-08" db="EMBL/GenBank/DDBJ databases">
        <title>The genome sequence of Chitinophaga sp. B61.</title>
        <authorList>
            <person name="Zhang X."/>
        </authorList>
    </citation>
    <scope>NUCLEOTIDE SEQUENCE [LARGE SCALE GENOMIC DNA]</scope>
    <source>
        <strain evidence="1 2">B61</strain>
    </source>
</reference>
<comment type="caution">
    <text evidence="1">The sequence shown here is derived from an EMBL/GenBank/DDBJ whole genome shotgun (WGS) entry which is preliminary data.</text>
</comment>
<dbReference type="EMBL" id="JAICCF010000005">
    <property type="protein sequence ID" value="MBW8687751.1"/>
    <property type="molecule type" value="Genomic_DNA"/>
</dbReference>
<dbReference type="Proteomes" id="UP000812961">
    <property type="component" value="Unassembled WGS sequence"/>
</dbReference>